<protein>
    <submittedName>
        <fullName evidence="1">Uncharacterized protein</fullName>
    </submittedName>
</protein>
<evidence type="ECO:0000313" key="1">
    <source>
        <dbReference type="EMBL" id="ESW26668.1"/>
    </source>
</evidence>
<dbReference type="Proteomes" id="UP000000226">
    <property type="component" value="Chromosome 3"/>
</dbReference>
<gene>
    <name evidence="1" type="ORF">PHAVU_003G138300g</name>
</gene>
<organism evidence="1 2">
    <name type="scientific">Phaseolus vulgaris</name>
    <name type="common">Kidney bean</name>
    <name type="synonym">French bean</name>
    <dbReference type="NCBI Taxonomy" id="3885"/>
    <lineage>
        <taxon>Eukaryota</taxon>
        <taxon>Viridiplantae</taxon>
        <taxon>Streptophyta</taxon>
        <taxon>Embryophyta</taxon>
        <taxon>Tracheophyta</taxon>
        <taxon>Spermatophyta</taxon>
        <taxon>Magnoliopsida</taxon>
        <taxon>eudicotyledons</taxon>
        <taxon>Gunneridae</taxon>
        <taxon>Pentapetalae</taxon>
        <taxon>rosids</taxon>
        <taxon>fabids</taxon>
        <taxon>Fabales</taxon>
        <taxon>Fabaceae</taxon>
        <taxon>Papilionoideae</taxon>
        <taxon>50 kb inversion clade</taxon>
        <taxon>NPAAA clade</taxon>
        <taxon>indigoferoid/millettioid clade</taxon>
        <taxon>Phaseoleae</taxon>
        <taxon>Phaseolus</taxon>
    </lineage>
</organism>
<dbReference type="EMBL" id="CM002290">
    <property type="protein sequence ID" value="ESW26668.1"/>
    <property type="molecule type" value="Genomic_DNA"/>
</dbReference>
<accession>V7CBF7</accession>
<evidence type="ECO:0000313" key="2">
    <source>
        <dbReference type="Proteomes" id="UP000000226"/>
    </source>
</evidence>
<name>V7CBF7_PHAVU</name>
<dbReference type="AlphaFoldDB" id="V7CBF7"/>
<keyword evidence="2" id="KW-1185">Reference proteome</keyword>
<dbReference type="Gramene" id="ESW26668">
    <property type="protein sequence ID" value="ESW26668"/>
    <property type="gene ID" value="PHAVU_003G138300g"/>
</dbReference>
<sequence>MFWNARGIANLETKNYIREKMSVCNYQLLQEKRIMDFSLGQGYYKPGFWAILGDFNAILSVEEKQRDMRAHRISTEDFQN</sequence>
<proteinExistence type="predicted"/>
<reference evidence="2" key="1">
    <citation type="journal article" date="2014" name="Nat. Genet.">
        <title>A reference genome for common bean and genome-wide analysis of dual domestications.</title>
        <authorList>
            <person name="Schmutz J."/>
            <person name="McClean P.E."/>
            <person name="Mamidi S."/>
            <person name="Wu G.A."/>
            <person name="Cannon S.B."/>
            <person name="Grimwood J."/>
            <person name="Jenkins J."/>
            <person name="Shu S."/>
            <person name="Song Q."/>
            <person name="Chavarro C."/>
            <person name="Torres-Torres M."/>
            <person name="Geffroy V."/>
            <person name="Moghaddam S.M."/>
            <person name="Gao D."/>
            <person name="Abernathy B."/>
            <person name="Barry K."/>
            <person name="Blair M."/>
            <person name="Brick M.A."/>
            <person name="Chovatia M."/>
            <person name="Gepts P."/>
            <person name="Goodstein D.M."/>
            <person name="Gonzales M."/>
            <person name="Hellsten U."/>
            <person name="Hyten D.L."/>
            <person name="Jia G."/>
            <person name="Kelly J.D."/>
            <person name="Kudrna D."/>
            <person name="Lee R."/>
            <person name="Richard M.M."/>
            <person name="Miklas P.N."/>
            <person name="Osorno J.M."/>
            <person name="Rodrigues J."/>
            <person name="Thareau V."/>
            <person name="Urrea C.A."/>
            <person name="Wang M."/>
            <person name="Yu Y."/>
            <person name="Zhang M."/>
            <person name="Wing R.A."/>
            <person name="Cregan P.B."/>
            <person name="Rokhsar D.S."/>
            <person name="Jackson S.A."/>
        </authorList>
    </citation>
    <scope>NUCLEOTIDE SEQUENCE [LARGE SCALE GENOMIC DNA]</scope>
    <source>
        <strain evidence="2">cv. G19833</strain>
    </source>
</reference>